<dbReference type="SUPFAM" id="SSF50891">
    <property type="entry name" value="Cyclophilin-like"/>
    <property type="match status" value="1"/>
</dbReference>
<dbReference type="GO" id="GO:0016787">
    <property type="term" value="F:hydrolase activity"/>
    <property type="evidence" value="ECO:0007669"/>
    <property type="project" value="UniProtKB-KW"/>
</dbReference>
<evidence type="ECO:0000313" key="6">
    <source>
        <dbReference type="Proteomes" id="UP001180754"/>
    </source>
</evidence>
<dbReference type="RefSeq" id="WP_311721808.1">
    <property type="nucleotide sequence ID" value="NZ_JAVRFD010000001.1"/>
</dbReference>
<dbReference type="SMART" id="SM00796">
    <property type="entry name" value="AHS1"/>
    <property type="match status" value="1"/>
</dbReference>
<dbReference type="Proteomes" id="UP001180754">
    <property type="component" value="Unassembled WGS sequence"/>
</dbReference>
<dbReference type="InterPro" id="IPR029000">
    <property type="entry name" value="Cyclophilin-like_dom_sf"/>
</dbReference>
<accession>A0ABU2X6J3</accession>
<evidence type="ECO:0000313" key="5">
    <source>
        <dbReference type="EMBL" id="MDT0541536.1"/>
    </source>
</evidence>
<dbReference type="InterPro" id="IPR010016">
    <property type="entry name" value="PxpB"/>
</dbReference>
<dbReference type="InterPro" id="IPR003833">
    <property type="entry name" value="CT_C_D"/>
</dbReference>
<evidence type="ECO:0000259" key="4">
    <source>
        <dbReference type="SMART" id="SM00796"/>
    </source>
</evidence>
<keyword evidence="1" id="KW-0547">Nucleotide-binding</keyword>
<dbReference type="EMBL" id="JAVRFD010000001">
    <property type="protein sequence ID" value="MDT0541536.1"/>
    <property type="molecule type" value="Genomic_DNA"/>
</dbReference>
<keyword evidence="6" id="KW-1185">Reference proteome</keyword>
<dbReference type="Gene3D" id="3.30.1360.40">
    <property type="match status" value="1"/>
</dbReference>
<sequence>MSGQAEGSIRRAGSTALLVELDDLTGVLELQHRLRQEPPAGLLELIPAARTLFVAYDPHVTTGDALTHTLASRVAGLTGKRAADAGDGLGMLDVPVHYDGPDLAAVAEHTGLSTAEVVARHTAPLYTVAFSGFAPGFGYLSGTDPALRLPRRAEPRTGVPAGAVAVAGGFTGIYPRSSPGGWQLLGTTTLPLWDERRDPPALLVPGRSVRLRAVSRP</sequence>
<dbReference type="Pfam" id="PF02682">
    <property type="entry name" value="CT_C_D"/>
    <property type="match status" value="1"/>
</dbReference>
<keyword evidence="3" id="KW-0067">ATP-binding</keyword>
<evidence type="ECO:0000256" key="2">
    <source>
        <dbReference type="ARBA" id="ARBA00022801"/>
    </source>
</evidence>
<protein>
    <submittedName>
        <fullName evidence="5">Allophanate hydrolase subunit 1</fullName>
    </submittedName>
</protein>
<evidence type="ECO:0000256" key="1">
    <source>
        <dbReference type="ARBA" id="ARBA00022741"/>
    </source>
</evidence>
<evidence type="ECO:0000256" key="3">
    <source>
        <dbReference type="ARBA" id="ARBA00022840"/>
    </source>
</evidence>
<proteinExistence type="predicted"/>
<gene>
    <name evidence="5" type="ORF">RND15_02235</name>
</gene>
<dbReference type="PANTHER" id="PTHR34698:SF2">
    <property type="entry name" value="5-OXOPROLINASE SUBUNIT B"/>
    <property type="match status" value="1"/>
</dbReference>
<comment type="caution">
    <text evidence="5">The sequence shown here is derived from an EMBL/GenBank/DDBJ whole genome shotgun (WGS) entry which is preliminary data.</text>
</comment>
<name>A0ABU2X6J3_9ACTN</name>
<reference evidence="5" key="1">
    <citation type="submission" date="2024-05" db="EMBL/GenBank/DDBJ databases">
        <title>30 novel species of actinomycetes from the DSMZ collection.</title>
        <authorList>
            <person name="Nouioui I."/>
        </authorList>
    </citation>
    <scope>NUCLEOTIDE SEQUENCE</scope>
    <source>
        <strain evidence="5">DSM 41529</strain>
    </source>
</reference>
<keyword evidence="2 5" id="KW-0378">Hydrolase</keyword>
<feature type="domain" description="Carboxyltransferase" evidence="4">
    <location>
        <begin position="7"/>
        <end position="203"/>
    </location>
</feature>
<dbReference type="SUPFAM" id="SSF160467">
    <property type="entry name" value="PH0987 N-terminal domain-like"/>
    <property type="match status" value="1"/>
</dbReference>
<dbReference type="PANTHER" id="PTHR34698">
    <property type="entry name" value="5-OXOPROLINASE SUBUNIT B"/>
    <property type="match status" value="1"/>
</dbReference>
<organism evidence="5 6">
    <name type="scientific">Streptomyces lonegramiae</name>
    <dbReference type="NCBI Taxonomy" id="3075524"/>
    <lineage>
        <taxon>Bacteria</taxon>
        <taxon>Bacillati</taxon>
        <taxon>Actinomycetota</taxon>
        <taxon>Actinomycetes</taxon>
        <taxon>Kitasatosporales</taxon>
        <taxon>Streptomycetaceae</taxon>
        <taxon>Streptomyces</taxon>
    </lineage>
</organism>
<dbReference type="Gene3D" id="2.40.100.10">
    <property type="entry name" value="Cyclophilin-like"/>
    <property type="match status" value="1"/>
</dbReference>